<dbReference type="InterPro" id="IPR020617">
    <property type="entry name" value="Thiolase_C"/>
</dbReference>
<dbReference type="NCBIfam" id="TIGR01930">
    <property type="entry name" value="AcCoA-C-Actrans"/>
    <property type="match status" value="1"/>
</dbReference>
<dbReference type="FunFam" id="3.40.47.10:FF:000007">
    <property type="entry name" value="acetyl-CoA acetyltransferase, mitochondrial"/>
    <property type="match status" value="1"/>
</dbReference>
<evidence type="ECO:0000256" key="8">
    <source>
        <dbReference type="PIRSR" id="PIRSR000429-1"/>
    </source>
</evidence>
<keyword evidence="3 9" id="KW-0808">Transferase</keyword>
<dbReference type="InterPro" id="IPR020615">
    <property type="entry name" value="Thiolase_acyl_enz_int_AS"/>
</dbReference>
<protein>
    <recommendedName>
        <fullName evidence="6">Acetyl-CoA acetyltransferase</fullName>
        <ecNumber evidence="2">2.3.1.9</ecNumber>
    </recommendedName>
    <alternativeName>
        <fullName evidence="7">Ergosterol biosynthesis protein 10</fullName>
    </alternativeName>
</protein>
<dbReference type="Pfam" id="PF02803">
    <property type="entry name" value="Thiolase_C"/>
    <property type="match status" value="1"/>
</dbReference>
<dbReference type="Pfam" id="PF00108">
    <property type="entry name" value="Thiolase_N"/>
    <property type="match status" value="1"/>
</dbReference>
<reference evidence="13" key="1">
    <citation type="submission" date="2016-03" db="EMBL/GenBank/DDBJ databases">
        <authorList>
            <person name="Devillers Hugo."/>
        </authorList>
    </citation>
    <scope>NUCLEOTIDE SEQUENCE [LARGE SCALE GENOMIC DNA]</scope>
</reference>
<feature type="active site" description="Acyl-thioester intermediate" evidence="8">
    <location>
        <position position="90"/>
    </location>
</feature>
<feature type="domain" description="Thiolase N-terminal" evidence="10">
    <location>
        <begin position="5"/>
        <end position="265"/>
    </location>
</feature>
<dbReference type="OrthoDB" id="5404651at2759"/>
<organism evidence="12 13">
    <name type="scientific">Lachancea meyersii CBS 8951</name>
    <dbReference type="NCBI Taxonomy" id="1266667"/>
    <lineage>
        <taxon>Eukaryota</taxon>
        <taxon>Fungi</taxon>
        <taxon>Dikarya</taxon>
        <taxon>Ascomycota</taxon>
        <taxon>Saccharomycotina</taxon>
        <taxon>Saccharomycetes</taxon>
        <taxon>Saccharomycetales</taxon>
        <taxon>Saccharomycetaceae</taxon>
        <taxon>Lachancea</taxon>
    </lineage>
</organism>
<evidence type="ECO:0000313" key="12">
    <source>
        <dbReference type="EMBL" id="SCV03282.1"/>
    </source>
</evidence>
<dbReference type="PANTHER" id="PTHR18919:SF165">
    <property type="entry name" value="ACETYL-COA ACETYLTRANSFERASE"/>
    <property type="match status" value="1"/>
</dbReference>
<evidence type="ECO:0000259" key="11">
    <source>
        <dbReference type="Pfam" id="PF02803"/>
    </source>
</evidence>
<gene>
    <name evidence="12" type="ORF">LAME_0H09164G</name>
</gene>
<evidence type="ECO:0000313" key="13">
    <source>
        <dbReference type="Proteomes" id="UP000191144"/>
    </source>
</evidence>
<dbReference type="GO" id="GO:0005739">
    <property type="term" value="C:mitochondrion"/>
    <property type="evidence" value="ECO:0007669"/>
    <property type="project" value="TreeGrafter"/>
</dbReference>
<dbReference type="PROSITE" id="PS00099">
    <property type="entry name" value="THIOLASE_3"/>
    <property type="match status" value="1"/>
</dbReference>
<evidence type="ECO:0000256" key="6">
    <source>
        <dbReference type="ARBA" id="ARBA00044137"/>
    </source>
</evidence>
<dbReference type="EC" id="2.3.1.9" evidence="2"/>
<comment type="pathway">
    <text evidence="5">Metabolic intermediate biosynthesis; (R)-mevalonate biosynthesis; (R)-mevalonate from acetyl-CoA: step 1/3.</text>
</comment>
<evidence type="ECO:0000256" key="1">
    <source>
        <dbReference type="ARBA" id="ARBA00010982"/>
    </source>
</evidence>
<dbReference type="CDD" id="cd00751">
    <property type="entry name" value="thiolase"/>
    <property type="match status" value="1"/>
</dbReference>
<evidence type="ECO:0000256" key="3">
    <source>
        <dbReference type="ARBA" id="ARBA00022679"/>
    </source>
</evidence>
<comment type="similarity">
    <text evidence="1 9">Belongs to the thiolase-like superfamily. Thiolase family.</text>
</comment>
<evidence type="ECO:0000256" key="7">
    <source>
        <dbReference type="ARBA" id="ARBA00084041"/>
    </source>
</evidence>
<dbReference type="PROSITE" id="PS00098">
    <property type="entry name" value="THIOLASE_1"/>
    <property type="match status" value="1"/>
</dbReference>
<feature type="domain" description="Thiolase C-terminal" evidence="11">
    <location>
        <begin position="274"/>
        <end position="394"/>
    </location>
</feature>
<dbReference type="Gene3D" id="3.40.47.10">
    <property type="match status" value="1"/>
</dbReference>
<dbReference type="EMBL" id="LT598480">
    <property type="protein sequence ID" value="SCV03282.1"/>
    <property type="molecule type" value="Genomic_DNA"/>
</dbReference>
<accession>A0A1G4KFL6</accession>
<dbReference type="InterPro" id="IPR020616">
    <property type="entry name" value="Thiolase_N"/>
</dbReference>
<dbReference type="Proteomes" id="UP000191144">
    <property type="component" value="Chromosome H"/>
</dbReference>
<dbReference type="InterPro" id="IPR016039">
    <property type="entry name" value="Thiolase-like"/>
</dbReference>
<dbReference type="GO" id="GO:0003985">
    <property type="term" value="F:acetyl-CoA C-acetyltransferase activity"/>
    <property type="evidence" value="ECO:0007669"/>
    <property type="project" value="UniProtKB-EC"/>
</dbReference>
<dbReference type="InterPro" id="IPR002155">
    <property type="entry name" value="Thiolase"/>
</dbReference>
<dbReference type="GO" id="GO:0006696">
    <property type="term" value="P:ergosterol biosynthetic process"/>
    <property type="evidence" value="ECO:0007669"/>
    <property type="project" value="TreeGrafter"/>
</dbReference>
<dbReference type="InterPro" id="IPR020610">
    <property type="entry name" value="Thiolase_AS"/>
</dbReference>
<name>A0A1G4KFL6_9SACH</name>
<keyword evidence="4 9" id="KW-0012">Acyltransferase</keyword>
<sequence length="396" mass="41147">MSDKVYIVAAARTPIGCFQGSLASKTAVELGSTAVTGALAQIPELKASDVEEIFFGNVLSANVGQAPARQVALSAGLSKSIVATTVNKVCASGMKAIICGAQTIMCGNADVVVAGGAESMSNTPYYMPAARAGAKFGNSTLVDGIQRDGLNDAYDHQAMGVFAEKCARDHSITREQQDEYAIGSYQKAQKAQTEGKFDREIVPVTIKGFRGKPDTQVAQDEEPAKLNVERLRSARTVFQKENGTVTAPNASPINDGGAAVVLMSARKVQELGVKPLAVIRGWGEAAHEPADFTWAPSLAIPKALKHSGIELNDVDFFEFNEAFSVVGLANPQLLGIPLEKVNAYGGAVAIGHPLGCSGARIVVTLVSVLTQENGKIGAAGICNGGGGASSIIIETV</sequence>
<keyword evidence="13" id="KW-1185">Reference proteome</keyword>
<evidence type="ECO:0000259" key="10">
    <source>
        <dbReference type="Pfam" id="PF00108"/>
    </source>
</evidence>
<evidence type="ECO:0000256" key="4">
    <source>
        <dbReference type="ARBA" id="ARBA00023315"/>
    </source>
</evidence>
<evidence type="ECO:0000256" key="9">
    <source>
        <dbReference type="RuleBase" id="RU003557"/>
    </source>
</evidence>
<dbReference type="PIRSF" id="PIRSF000429">
    <property type="entry name" value="Ac-CoA_Ac_transf"/>
    <property type="match status" value="1"/>
</dbReference>
<feature type="active site" description="Proton acceptor" evidence="8">
    <location>
        <position position="352"/>
    </location>
</feature>
<dbReference type="PANTHER" id="PTHR18919">
    <property type="entry name" value="ACETYL-COA C-ACYLTRANSFERASE"/>
    <property type="match status" value="1"/>
</dbReference>
<feature type="active site" description="Proton acceptor" evidence="8">
    <location>
        <position position="382"/>
    </location>
</feature>
<dbReference type="PROSITE" id="PS00737">
    <property type="entry name" value="THIOLASE_2"/>
    <property type="match status" value="1"/>
</dbReference>
<dbReference type="InterPro" id="IPR020613">
    <property type="entry name" value="Thiolase_CS"/>
</dbReference>
<evidence type="ECO:0000256" key="2">
    <source>
        <dbReference type="ARBA" id="ARBA00012705"/>
    </source>
</evidence>
<dbReference type="AlphaFoldDB" id="A0A1G4KFL6"/>
<dbReference type="SUPFAM" id="SSF53901">
    <property type="entry name" value="Thiolase-like"/>
    <property type="match status" value="2"/>
</dbReference>
<proteinExistence type="inferred from homology"/>
<dbReference type="GO" id="GO:0006635">
    <property type="term" value="P:fatty acid beta-oxidation"/>
    <property type="evidence" value="ECO:0007669"/>
    <property type="project" value="TreeGrafter"/>
</dbReference>
<evidence type="ECO:0000256" key="5">
    <source>
        <dbReference type="ARBA" id="ARBA00037924"/>
    </source>
</evidence>